<reference evidence="8 9" key="1">
    <citation type="submission" date="2019-09" db="EMBL/GenBank/DDBJ databases">
        <title>Wenzhouxiangella sp. Genome sequencing and assembly.</title>
        <authorList>
            <person name="Zhang R."/>
        </authorList>
    </citation>
    <scope>NUCLEOTIDE SEQUENCE [LARGE SCALE GENOMIC DNA]</scope>
    <source>
        <strain evidence="8 9">W260</strain>
    </source>
</reference>
<dbReference type="Gene3D" id="3.90.1150.10">
    <property type="entry name" value="Aspartate Aminotransferase, domain 1"/>
    <property type="match status" value="1"/>
</dbReference>
<dbReference type="InterPro" id="IPR004839">
    <property type="entry name" value="Aminotransferase_I/II_large"/>
</dbReference>
<dbReference type="InterPro" id="IPR000796">
    <property type="entry name" value="Asp_trans"/>
</dbReference>
<dbReference type="Proteomes" id="UP000325372">
    <property type="component" value="Unassembled WGS sequence"/>
</dbReference>
<comment type="subunit">
    <text evidence="3">Homodimer.</text>
</comment>
<dbReference type="GO" id="GO:0030170">
    <property type="term" value="F:pyridoxal phosphate binding"/>
    <property type="evidence" value="ECO:0007669"/>
    <property type="project" value="InterPro"/>
</dbReference>
<keyword evidence="4 8" id="KW-0032">Aminotransferase</keyword>
<evidence type="ECO:0000313" key="8">
    <source>
        <dbReference type="EMBL" id="KAA9132001.1"/>
    </source>
</evidence>
<evidence type="ECO:0000259" key="7">
    <source>
        <dbReference type="Pfam" id="PF00155"/>
    </source>
</evidence>
<dbReference type="PANTHER" id="PTHR11879:SF22">
    <property type="entry name" value="ASPARTATE AMINOTRANSFERASE, MITOCHONDRIAL"/>
    <property type="match status" value="1"/>
</dbReference>
<keyword evidence="6" id="KW-0663">Pyridoxal phosphate</keyword>
<dbReference type="Gene3D" id="3.40.640.10">
    <property type="entry name" value="Type I PLP-dependent aspartate aminotransferase-like (Major domain)"/>
    <property type="match status" value="1"/>
</dbReference>
<gene>
    <name evidence="8" type="ORF">F3N42_07470</name>
</gene>
<dbReference type="PRINTS" id="PR00799">
    <property type="entry name" value="TRANSAMINASE"/>
</dbReference>
<feature type="domain" description="Aminotransferase class I/classII large" evidence="7">
    <location>
        <begin position="28"/>
        <end position="391"/>
    </location>
</feature>
<dbReference type="PANTHER" id="PTHR11879">
    <property type="entry name" value="ASPARTATE AMINOTRANSFERASE"/>
    <property type="match status" value="1"/>
</dbReference>
<protein>
    <submittedName>
        <fullName evidence="8">Aspartate/tyrosine/aromatic aminotransferase</fullName>
    </submittedName>
</protein>
<dbReference type="GO" id="GO:0042802">
    <property type="term" value="F:identical protein binding"/>
    <property type="evidence" value="ECO:0007669"/>
    <property type="project" value="TreeGrafter"/>
</dbReference>
<dbReference type="InterPro" id="IPR015421">
    <property type="entry name" value="PyrdxlP-dep_Trfase_major"/>
</dbReference>
<comment type="caution">
    <text evidence="8">The sequence shown here is derived from an EMBL/GenBank/DDBJ whole genome shotgun (WGS) entry which is preliminary data.</text>
</comment>
<dbReference type="Pfam" id="PF00155">
    <property type="entry name" value="Aminotran_1_2"/>
    <property type="match status" value="1"/>
</dbReference>
<evidence type="ECO:0000256" key="6">
    <source>
        <dbReference type="ARBA" id="ARBA00022898"/>
    </source>
</evidence>
<keyword evidence="9" id="KW-1185">Reference proteome</keyword>
<evidence type="ECO:0000313" key="9">
    <source>
        <dbReference type="Proteomes" id="UP000325372"/>
    </source>
</evidence>
<dbReference type="InterPro" id="IPR015422">
    <property type="entry name" value="PyrdxlP-dep_Trfase_small"/>
</dbReference>
<sequence length="397" mass="43582">MAFDKLKEIPPDAILGLMTAYQADHSPDKIDLTVGVYKDNQGNTPVMRAVAESERRLIETQASKAYLPPLGVAGFREGIRRMVLGPVDGTVESRTAVIQTPGGCGALRVAADMYRRTGSGDTVYLSNPTWGNHRGLMTAAGLALEEYPYYSPSTHQLEVDQMLDSLSRIPPQSLIVLQASSHNPTGEDPDAATWEQVLDIIEERDILPLFDLAYQGLGDGLDQDAAVIRAAAERLPEMFVAVSCSKNFGLYRERTGALLIMGKDPSHRKVLETQAANVARGSYSMSPAHGPLIVAGIFEDPKLHQLWLDEVNEMRGRIQGLRNKFAQALANERSDLDFSWISHQRGMFSLLGLTQNEVDTLREDQHLYMVRDSRINIAGLQGATIEPIAKAVAPLMS</sequence>
<proteinExistence type="inferred from homology"/>
<evidence type="ECO:0000256" key="4">
    <source>
        <dbReference type="ARBA" id="ARBA00022576"/>
    </source>
</evidence>
<dbReference type="InterPro" id="IPR015424">
    <property type="entry name" value="PyrdxlP-dep_Trfase"/>
</dbReference>
<dbReference type="GO" id="GO:0006520">
    <property type="term" value="P:amino acid metabolic process"/>
    <property type="evidence" value="ECO:0007669"/>
    <property type="project" value="InterPro"/>
</dbReference>
<dbReference type="RefSeq" id="WP_150863791.1">
    <property type="nucleotide sequence ID" value="NZ_VYXP01000004.1"/>
</dbReference>
<evidence type="ECO:0000256" key="2">
    <source>
        <dbReference type="ARBA" id="ARBA00007441"/>
    </source>
</evidence>
<evidence type="ECO:0000256" key="5">
    <source>
        <dbReference type="ARBA" id="ARBA00022679"/>
    </source>
</evidence>
<dbReference type="CDD" id="cd00609">
    <property type="entry name" value="AAT_like"/>
    <property type="match status" value="1"/>
</dbReference>
<dbReference type="GO" id="GO:0008483">
    <property type="term" value="F:transaminase activity"/>
    <property type="evidence" value="ECO:0007669"/>
    <property type="project" value="UniProtKB-KW"/>
</dbReference>
<organism evidence="8 9">
    <name type="scientific">Marinihelvus fidelis</name>
    <dbReference type="NCBI Taxonomy" id="2613842"/>
    <lineage>
        <taxon>Bacteria</taxon>
        <taxon>Pseudomonadati</taxon>
        <taxon>Pseudomonadota</taxon>
        <taxon>Gammaproteobacteria</taxon>
        <taxon>Chromatiales</taxon>
        <taxon>Wenzhouxiangellaceae</taxon>
        <taxon>Marinihelvus</taxon>
    </lineage>
</organism>
<dbReference type="EMBL" id="VYXP01000004">
    <property type="protein sequence ID" value="KAA9132001.1"/>
    <property type="molecule type" value="Genomic_DNA"/>
</dbReference>
<comment type="cofactor">
    <cofactor evidence="1">
        <name>pyridoxal 5'-phosphate</name>
        <dbReference type="ChEBI" id="CHEBI:597326"/>
    </cofactor>
</comment>
<dbReference type="SUPFAM" id="SSF53383">
    <property type="entry name" value="PLP-dependent transferases"/>
    <property type="match status" value="1"/>
</dbReference>
<evidence type="ECO:0000256" key="1">
    <source>
        <dbReference type="ARBA" id="ARBA00001933"/>
    </source>
</evidence>
<dbReference type="AlphaFoldDB" id="A0A5N0TB82"/>
<comment type="similarity">
    <text evidence="2">Belongs to the class-I pyridoxal-phosphate-dependent aminotransferase family.</text>
</comment>
<dbReference type="NCBIfam" id="NF006719">
    <property type="entry name" value="PRK09257.1"/>
    <property type="match status" value="1"/>
</dbReference>
<keyword evidence="5 8" id="KW-0808">Transferase</keyword>
<evidence type="ECO:0000256" key="3">
    <source>
        <dbReference type="ARBA" id="ARBA00011738"/>
    </source>
</evidence>
<name>A0A5N0TB82_9GAMM</name>
<accession>A0A5N0TB82</accession>